<comment type="cofactor">
    <cofactor evidence="11">
        <name>Mg(2+)</name>
        <dbReference type="ChEBI" id="CHEBI:18420"/>
    </cofactor>
    <text evidence="11">Binds 1 Mg(2+) ion per subunit.</text>
</comment>
<dbReference type="Gene3D" id="3.40.50.300">
    <property type="entry name" value="P-loop containing nucleotide triphosphate hydrolases"/>
    <property type="match status" value="1"/>
</dbReference>
<dbReference type="PROSITE" id="PS01128">
    <property type="entry name" value="SHIKIMATE_KINASE"/>
    <property type="match status" value="1"/>
</dbReference>
<gene>
    <name evidence="11" type="primary">aroK</name>
    <name evidence="12" type="ORF">SAMN06296010_2327</name>
</gene>
<dbReference type="InterPro" id="IPR027417">
    <property type="entry name" value="P-loop_NTPase"/>
</dbReference>
<feature type="binding site" evidence="11">
    <location>
        <position position="145"/>
    </location>
    <ligand>
        <name>ATP</name>
        <dbReference type="ChEBI" id="CHEBI:30616"/>
    </ligand>
</feature>
<dbReference type="GO" id="GO:0000287">
    <property type="term" value="F:magnesium ion binding"/>
    <property type="evidence" value="ECO:0007669"/>
    <property type="project" value="UniProtKB-UniRule"/>
</dbReference>
<dbReference type="Proteomes" id="UP000193244">
    <property type="component" value="Unassembled WGS sequence"/>
</dbReference>
<evidence type="ECO:0000256" key="2">
    <source>
        <dbReference type="ARBA" id="ARBA00006997"/>
    </source>
</evidence>
<dbReference type="GO" id="GO:0005524">
    <property type="term" value="F:ATP binding"/>
    <property type="evidence" value="ECO:0007669"/>
    <property type="project" value="UniProtKB-UniRule"/>
</dbReference>
<evidence type="ECO:0000256" key="1">
    <source>
        <dbReference type="ARBA" id="ARBA00004842"/>
    </source>
</evidence>
<comment type="subcellular location">
    <subcellularLocation>
        <location evidence="11">Cytoplasm</location>
    </subcellularLocation>
</comment>
<dbReference type="GO" id="GO:0008652">
    <property type="term" value="P:amino acid biosynthetic process"/>
    <property type="evidence" value="ECO:0007669"/>
    <property type="project" value="UniProtKB-KW"/>
</dbReference>
<protein>
    <recommendedName>
        <fullName evidence="3 11">Shikimate kinase</fullName>
        <shortName evidence="11">SK</shortName>
        <ecNumber evidence="3 11">2.7.1.71</ecNumber>
    </recommendedName>
</protein>
<dbReference type="RefSeq" id="WP_085486076.1">
    <property type="nucleotide sequence ID" value="NZ_FXAY01000003.1"/>
</dbReference>
<dbReference type="GO" id="GO:0004765">
    <property type="term" value="F:shikimate kinase activity"/>
    <property type="evidence" value="ECO:0007669"/>
    <property type="project" value="UniProtKB-UniRule"/>
</dbReference>
<dbReference type="EMBL" id="FXAY01000003">
    <property type="protein sequence ID" value="SMG37801.1"/>
    <property type="molecule type" value="Genomic_DNA"/>
</dbReference>
<feature type="binding site" evidence="11">
    <location>
        <position position="76"/>
    </location>
    <ligand>
        <name>substrate</name>
    </ligand>
</feature>
<dbReference type="GO" id="GO:0005829">
    <property type="term" value="C:cytosol"/>
    <property type="evidence" value="ECO:0007669"/>
    <property type="project" value="TreeGrafter"/>
</dbReference>
<keyword evidence="7 11" id="KW-0418">Kinase</keyword>
<dbReference type="OrthoDB" id="9800332at2"/>
<dbReference type="InterPro" id="IPR031322">
    <property type="entry name" value="Shikimate/glucono_kinase"/>
</dbReference>
<dbReference type="GO" id="GO:0009073">
    <property type="term" value="P:aromatic amino acid family biosynthetic process"/>
    <property type="evidence" value="ECO:0007669"/>
    <property type="project" value="UniProtKB-KW"/>
</dbReference>
<dbReference type="SUPFAM" id="SSF52540">
    <property type="entry name" value="P-loop containing nucleoside triphosphate hydrolases"/>
    <property type="match status" value="1"/>
</dbReference>
<evidence type="ECO:0000256" key="7">
    <source>
        <dbReference type="ARBA" id="ARBA00022777"/>
    </source>
</evidence>
<keyword evidence="11" id="KW-0479">Metal-binding</keyword>
<feature type="binding site" evidence="11">
    <location>
        <position position="112"/>
    </location>
    <ligand>
        <name>ATP</name>
        <dbReference type="ChEBI" id="CHEBI:30616"/>
    </ligand>
</feature>
<feature type="binding site" evidence="11">
    <location>
        <position position="14"/>
    </location>
    <ligand>
        <name>Mg(2+)</name>
        <dbReference type="ChEBI" id="CHEBI:18420"/>
    </ligand>
</feature>
<feature type="binding site" evidence="11">
    <location>
        <begin position="10"/>
        <end position="15"/>
    </location>
    <ligand>
        <name>ATP</name>
        <dbReference type="ChEBI" id="CHEBI:30616"/>
    </ligand>
</feature>
<evidence type="ECO:0000256" key="8">
    <source>
        <dbReference type="ARBA" id="ARBA00022840"/>
    </source>
</evidence>
<dbReference type="InterPro" id="IPR000623">
    <property type="entry name" value="Shikimate_kinase/TSH1"/>
</dbReference>
<dbReference type="PANTHER" id="PTHR21087:SF16">
    <property type="entry name" value="SHIKIMATE KINASE 1, CHLOROPLASTIC"/>
    <property type="match status" value="1"/>
</dbReference>
<dbReference type="PRINTS" id="PR01100">
    <property type="entry name" value="SHIKIMTKNASE"/>
</dbReference>
<evidence type="ECO:0000256" key="4">
    <source>
        <dbReference type="ARBA" id="ARBA00022605"/>
    </source>
</evidence>
<evidence type="ECO:0000256" key="9">
    <source>
        <dbReference type="ARBA" id="ARBA00023141"/>
    </source>
</evidence>
<accession>A0A1X7KA04</accession>
<dbReference type="AlphaFoldDB" id="A0A1X7KA04"/>
<dbReference type="GO" id="GO:0009423">
    <property type="term" value="P:chorismate biosynthetic process"/>
    <property type="evidence" value="ECO:0007669"/>
    <property type="project" value="UniProtKB-UniRule"/>
</dbReference>
<dbReference type="STRING" id="150121.SAMN06296010_2327"/>
<organism evidence="12 13">
    <name type="scientific">Agreia pratensis</name>
    <dbReference type="NCBI Taxonomy" id="150121"/>
    <lineage>
        <taxon>Bacteria</taxon>
        <taxon>Bacillati</taxon>
        <taxon>Actinomycetota</taxon>
        <taxon>Actinomycetes</taxon>
        <taxon>Micrococcales</taxon>
        <taxon>Microbacteriaceae</taxon>
        <taxon>Agreia</taxon>
    </lineage>
</organism>
<dbReference type="CDD" id="cd00464">
    <property type="entry name" value="SK"/>
    <property type="match status" value="1"/>
</dbReference>
<comment type="similarity">
    <text evidence="2 11">Belongs to the shikimate kinase family.</text>
</comment>
<feature type="binding site" evidence="11">
    <location>
        <position position="128"/>
    </location>
    <ligand>
        <name>substrate</name>
    </ligand>
</feature>
<dbReference type="HAMAP" id="MF_00109">
    <property type="entry name" value="Shikimate_kinase"/>
    <property type="match status" value="1"/>
</dbReference>
<sequence>MLLVLIGAPAAGKSRIGKKVARTLGVPFIDTDTEIVRQHGAISELFAAHGEAHFRTLERVAVEHALSGSGVVAFGGGAVLDLRTQADISSLPVVLLTVEASAVAPRLANGKRPLISSIESWQALVDTRRELYESLADFSIDTSHRPTEVIATEIAQWARSRPSQKDTP</sequence>
<comment type="subunit">
    <text evidence="11">Monomer.</text>
</comment>
<comment type="catalytic activity">
    <reaction evidence="10 11">
        <text>shikimate + ATP = 3-phosphoshikimate + ADP + H(+)</text>
        <dbReference type="Rhea" id="RHEA:13121"/>
        <dbReference type="ChEBI" id="CHEBI:15378"/>
        <dbReference type="ChEBI" id="CHEBI:30616"/>
        <dbReference type="ChEBI" id="CHEBI:36208"/>
        <dbReference type="ChEBI" id="CHEBI:145989"/>
        <dbReference type="ChEBI" id="CHEBI:456216"/>
        <dbReference type="EC" id="2.7.1.71"/>
    </reaction>
</comment>
<evidence type="ECO:0000256" key="10">
    <source>
        <dbReference type="ARBA" id="ARBA00048567"/>
    </source>
</evidence>
<feature type="binding site" evidence="11">
    <location>
        <position position="55"/>
    </location>
    <ligand>
        <name>substrate</name>
    </ligand>
</feature>
<feature type="binding site" evidence="11">
    <location>
        <position position="32"/>
    </location>
    <ligand>
        <name>substrate</name>
    </ligand>
</feature>
<evidence type="ECO:0000256" key="5">
    <source>
        <dbReference type="ARBA" id="ARBA00022679"/>
    </source>
</evidence>
<evidence type="ECO:0000256" key="11">
    <source>
        <dbReference type="HAMAP-Rule" id="MF_00109"/>
    </source>
</evidence>
<dbReference type="UniPathway" id="UPA00053">
    <property type="reaction ID" value="UER00088"/>
</dbReference>
<dbReference type="PANTHER" id="PTHR21087">
    <property type="entry name" value="SHIKIMATE KINASE"/>
    <property type="match status" value="1"/>
</dbReference>
<name>A0A1X7KA04_9MICO</name>
<dbReference type="Pfam" id="PF01202">
    <property type="entry name" value="SKI"/>
    <property type="match status" value="1"/>
</dbReference>
<evidence type="ECO:0000256" key="3">
    <source>
        <dbReference type="ARBA" id="ARBA00012154"/>
    </source>
</evidence>
<keyword evidence="5 11" id="KW-0808">Transferase</keyword>
<proteinExistence type="inferred from homology"/>
<reference evidence="13" key="1">
    <citation type="submission" date="2017-04" db="EMBL/GenBank/DDBJ databases">
        <authorList>
            <person name="Varghese N."/>
            <person name="Submissions S."/>
        </authorList>
    </citation>
    <scope>NUCLEOTIDE SEQUENCE [LARGE SCALE GENOMIC DNA]</scope>
    <source>
        <strain evidence="13">VKM Ac-2510</strain>
    </source>
</reference>
<evidence type="ECO:0000313" key="12">
    <source>
        <dbReference type="EMBL" id="SMG37801.1"/>
    </source>
</evidence>
<keyword evidence="9 11" id="KW-0057">Aromatic amino acid biosynthesis</keyword>
<dbReference type="InterPro" id="IPR023000">
    <property type="entry name" value="Shikimate_kinase_CS"/>
</dbReference>
<keyword evidence="4 11" id="KW-0028">Amino-acid biosynthesis</keyword>
<keyword evidence="11" id="KW-0963">Cytoplasm</keyword>
<evidence type="ECO:0000313" key="13">
    <source>
        <dbReference type="Proteomes" id="UP000193244"/>
    </source>
</evidence>
<keyword evidence="8 11" id="KW-0067">ATP-binding</keyword>
<keyword evidence="6 11" id="KW-0547">Nucleotide-binding</keyword>
<evidence type="ECO:0000256" key="6">
    <source>
        <dbReference type="ARBA" id="ARBA00022741"/>
    </source>
</evidence>
<comment type="function">
    <text evidence="11">Catalyzes the specific phosphorylation of the 3-hydroxyl group of shikimic acid using ATP as a cosubstrate.</text>
</comment>
<keyword evidence="13" id="KW-1185">Reference proteome</keyword>
<keyword evidence="11" id="KW-0460">Magnesium</keyword>
<dbReference type="EC" id="2.7.1.71" evidence="3 11"/>
<comment type="pathway">
    <text evidence="1 11">Metabolic intermediate biosynthesis; chorismate biosynthesis; chorismate from D-erythrose 4-phosphate and phosphoenolpyruvate: step 5/7.</text>
</comment>